<feature type="transmembrane region" description="Helical" evidence="6">
    <location>
        <begin position="98"/>
        <end position="122"/>
    </location>
</feature>
<feature type="transmembrane region" description="Helical" evidence="6">
    <location>
        <begin position="279"/>
        <end position="298"/>
    </location>
</feature>
<feature type="transmembrane region" description="Helical" evidence="6">
    <location>
        <begin position="73"/>
        <end position="92"/>
    </location>
</feature>
<dbReference type="CDD" id="cd06173">
    <property type="entry name" value="MFS_MefA_like"/>
    <property type="match status" value="1"/>
</dbReference>
<feature type="transmembrane region" description="Helical" evidence="6">
    <location>
        <begin position="304"/>
        <end position="326"/>
    </location>
</feature>
<dbReference type="InterPro" id="IPR011701">
    <property type="entry name" value="MFS"/>
</dbReference>
<dbReference type="InterPro" id="IPR036259">
    <property type="entry name" value="MFS_trans_sf"/>
</dbReference>
<evidence type="ECO:0000256" key="3">
    <source>
        <dbReference type="ARBA" id="ARBA00022692"/>
    </source>
</evidence>
<evidence type="ECO:0000256" key="2">
    <source>
        <dbReference type="ARBA" id="ARBA00022475"/>
    </source>
</evidence>
<evidence type="ECO:0000256" key="6">
    <source>
        <dbReference type="SAM" id="Phobius"/>
    </source>
</evidence>
<dbReference type="Gene3D" id="1.20.1250.20">
    <property type="entry name" value="MFS general substrate transporter like domains"/>
    <property type="match status" value="1"/>
</dbReference>
<feature type="transmembrane region" description="Helical" evidence="6">
    <location>
        <begin position="338"/>
        <end position="360"/>
    </location>
</feature>
<reference evidence="7 8" key="1">
    <citation type="submission" date="2023-05" db="EMBL/GenBank/DDBJ databases">
        <title>Streptantibioticus silvisoli sp. nov., acidotolerant actinomycetes 1 from pine litter.</title>
        <authorList>
            <person name="Swiecimska M."/>
            <person name="Golinska P."/>
            <person name="Sangal V."/>
            <person name="Wachnowicz B."/>
            <person name="Goodfellow M."/>
        </authorList>
    </citation>
    <scope>NUCLEOTIDE SEQUENCE [LARGE SCALE GENOMIC DNA]</scope>
    <source>
        <strain evidence="7 8">SL54</strain>
    </source>
</reference>
<dbReference type="Proteomes" id="UP001156398">
    <property type="component" value="Unassembled WGS sequence"/>
</dbReference>
<sequence length="443" mass="44321">MRALLAHRDVRISLAGQVLSTLGDNALWIALGIWIKMLTGSSPAAGLSFFMFTAGSLVSPAGGLVVDRCRRRPALVALNLLAAVLLTPLLLVRGRGDIWLIYAVMFGYGVMAGVIGGAQTALTQAIVPRELLGEVNALSQTLLQGLRLVSPLIGAGLLTAVGARPLVLGDAATFVLCAGLMCLLAVREDRPERTTERMWSQLTGGVRHIAGVPVLRRLVAATALAIVGFGFSETVVFAVAGQGLHRAPSFVGVLDSAQGVGAIVAGVLAARLMRRLGEAAMVTLGLVVCGAGFALNAVPLTAVVLLGVALVGAGTPLIVVALLTVMQRRTPARLMGRVDTAVGVMISAPQTAAIGVGAALLSVVGFRALLAAMTVTLLAAAVYVRVGARDEVVDGEVVDGAGVGGAVAEGAGVGGAVVGGGVADGAGADGVVAGAVGPGGGIL</sequence>
<dbReference type="SUPFAM" id="SSF103473">
    <property type="entry name" value="MFS general substrate transporter"/>
    <property type="match status" value="1"/>
</dbReference>
<protein>
    <submittedName>
        <fullName evidence="7">MFS transporter</fullName>
    </submittedName>
</protein>
<accession>A0ABT6VVT0</accession>
<evidence type="ECO:0000313" key="8">
    <source>
        <dbReference type="Proteomes" id="UP001156398"/>
    </source>
</evidence>
<evidence type="ECO:0000256" key="4">
    <source>
        <dbReference type="ARBA" id="ARBA00022989"/>
    </source>
</evidence>
<dbReference type="EMBL" id="JAAGKO020000007">
    <property type="protein sequence ID" value="MDI5962593.1"/>
    <property type="molecule type" value="Genomic_DNA"/>
</dbReference>
<feature type="transmembrane region" description="Helical" evidence="6">
    <location>
        <begin position="250"/>
        <end position="272"/>
    </location>
</feature>
<evidence type="ECO:0000256" key="5">
    <source>
        <dbReference type="ARBA" id="ARBA00023136"/>
    </source>
</evidence>
<gene>
    <name evidence="7" type="ORF">POF43_007690</name>
</gene>
<keyword evidence="4 6" id="KW-1133">Transmembrane helix</keyword>
<name>A0ABT6VVT0_9ACTN</name>
<feature type="transmembrane region" description="Helical" evidence="6">
    <location>
        <begin position="47"/>
        <end position="66"/>
    </location>
</feature>
<dbReference type="PANTHER" id="PTHR23513:SF6">
    <property type="entry name" value="MAJOR FACILITATOR SUPERFAMILY ASSOCIATED DOMAIN-CONTAINING PROTEIN"/>
    <property type="match status" value="1"/>
</dbReference>
<evidence type="ECO:0000313" key="7">
    <source>
        <dbReference type="EMBL" id="MDI5962593.1"/>
    </source>
</evidence>
<keyword evidence="5 6" id="KW-0472">Membrane</keyword>
<comment type="caution">
    <text evidence="7">The sequence shown here is derived from an EMBL/GenBank/DDBJ whole genome shotgun (WGS) entry which is preliminary data.</text>
</comment>
<feature type="transmembrane region" description="Helical" evidence="6">
    <location>
        <begin position="12"/>
        <end position="35"/>
    </location>
</feature>
<evidence type="ECO:0000256" key="1">
    <source>
        <dbReference type="ARBA" id="ARBA00004651"/>
    </source>
</evidence>
<dbReference type="PANTHER" id="PTHR23513">
    <property type="entry name" value="INTEGRAL MEMBRANE EFFLUX PROTEIN-RELATED"/>
    <property type="match status" value="1"/>
</dbReference>
<dbReference type="RefSeq" id="WP_271325262.1">
    <property type="nucleotide sequence ID" value="NZ_JAAGKO020000007.1"/>
</dbReference>
<feature type="transmembrane region" description="Helical" evidence="6">
    <location>
        <begin position="366"/>
        <end position="384"/>
    </location>
</feature>
<keyword evidence="2" id="KW-1003">Cell membrane</keyword>
<comment type="subcellular location">
    <subcellularLocation>
        <location evidence="1">Cell membrane</location>
        <topology evidence="1">Multi-pass membrane protein</topology>
    </subcellularLocation>
</comment>
<feature type="transmembrane region" description="Helical" evidence="6">
    <location>
        <begin position="218"/>
        <end position="244"/>
    </location>
</feature>
<dbReference type="Pfam" id="PF07690">
    <property type="entry name" value="MFS_1"/>
    <property type="match status" value="1"/>
</dbReference>
<keyword evidence="8" id="KW-1185">Reference proteome</keyword>
<keyword evidence="3 6" id="KW-0812">Transmembrane</keyword>
<proteinExistence type="predicted"/>
<organism evidence="7 8">
    <name type="scientific">Streptantibioticus silvisoli</name>
    <dbReference type="NCBI Taxonomy" id="2705255"/>
    <lineage>
        <taxon>Bacteria</taxon>
        <taxon>Bacillati</taxon>
        <taxon>Actinomycetota</taxon>
        <taxon>Actinomycetes</taxon>
        <taxon>Kitasatosporales</taxon>
        <taxon>Streptomycetaceae</taxon>
        <taxon>Streptantibioticus</taxon>
    </lineage>
</organism>